<dbReference type="OrthoDB" id="2748942at2759"/>
<dbReference type="RefSeq" id="XP_003036313.1">
    <property type="nucleotide sequence ID" value="XM_003036267.1"/>
</dbReference>
<name>D8PU94_SCHCM</name>
<dbReference type="OMA" id="NCIFSPN"/>
<sequence>MCHWRRVQNVYQRCGHVENMPEEMIECGSRHCKFSAYHPPTCQPPSCTKTCLQYRTYPEHYTLNKNAFCRACTAAGYR</sequence>
<dbReference type="Proteomes" id="UP000007431">
    <property type="component" value="Unassembled WGS sequence"/>
</dbReference>
<keyword evidence="2" id="KW-1185">Reference proteome</keyword>
<evidence type="ECO:0000313" key="1">
    <source>
        <dbReference type="EMBL" id="EFJ01411.1"/>
    </source>
</evidence>
<gene>
    <name evidence="1" type="ORF">SCHCODRAFT_106247</name>
</gene>
<dbReference type="InParanoid" id="D8PU94"/>
<organism evidence="2">
    <name type="scientific">Schizophyllum commune (strain H4-8 / FGSC 9210)</name>
    <name type="common">Split gill fungus</name>
    <dbReference type="NCBI Taxonomy" id="578458"/>
    <lineage>
        <taxon>Eukaryota</taxon>
        <taxon>Fungi</taxon>
        <taxon>Dikarya</taxon>
        <taxon>Basidiomycota</taxon>
        <taxon>Agaricomycotina</taxon>
        <taxon>Agaricomycetes</taxon>
        <taxon>Agaricomycetidae</taxon>
        <taxon>Agaricales</taxon>
        <taxon>Schizophyllaceae</taxon>
        <taxon>Schizophyllum</taxon>
    </lineage>
</organism>
<dbReference type="GeneID" id="9594918"/>
<dbReference type="EMBL" id="GL377303">
    <property type="protein sequence ID" value="EFJ01411.1"/>
    <property type="molecule type" value="Genomic_DNA"/>
</dbReference>
<dbReference type="AlphaFoldDB" id="D8PU94"/>
<feature type="non-terminal residue" evidence="1">
    <location>
        <position position="78"/>
    </location>
</feature>
<dbReference type="eggNOG" id="ENOG502SZBZ">
    <property type="taxonomic scope" value="Eukaryota"/>
</dbReference>
<evidence type="ECO:0000313" key="2">
    <source>
        <dbReference type="Proteomes" id="UP000007431"/>
    </source>
</evidence>
<proteinExistence type="predicted"/>
<dbReference type="HOGENOM" id="CLU_167729_0_0_1"/>
<protein>
    <submittedName>
        <fullName evidence="1">Uncharacterized protein</fullName>
    </submittedName>
</protein>
<dbReference type="VEuPathDB" id="FungiDB:SCHCODRAFT_02002369"/>
<reference evidence="1 2" key="1">
    <citation type="journal article" date="2010" name="Nat. Biotechnol.">
        <title>Genome sequence of the model mushroom Schizophyllum commune.</title>
        <authorList>
            <person name="Ohm R.A."/>
            <person name="de Jong J.F."/>
            <person name="Lugones L.G."/>
            <person name="Aerts A."/>
            <person name="Kothe E."/>
            <person name="Stajich J.E."/>
            <person name="de Vries R.P."/>
            <person name="Record E."/>
            <person name="Levasseur A."/>
            <person name="Baker S.E."/>
            <person name="Bartholomew K.A."/>
            <person name="Coutinho P.M."/>
            <person name="Erdmann S."/>
            <person name="Fowler T.J."/>
            <person name="Gathman A.C."/>
            <person name="Lombard V."/>
            <person name="Henrissat B."/>
            <person name="Knabe N."/>
            <person name="Kuees U."/>
            <person name="Lilly W.W."/>
            <person name="Lindquist E."/>
            <person name="Lucas S."/>
            <person name="Magnuson J.K."/>
            <person name="Piumi F."/>
            <person name="Raudaskoski M."/>
            <person name="Salamov A."/>
            <person name="Schmutz J."/>
            <person name="Schwarze F.W.M.R."/>
            <person name="vanKuyk P.A."/>
            <person name="Horton J.S."/>
            <person name="Grigoriev I.V."/>
            <person name="Woesten H.A.B."/>
        </authorList>
    </citation>
    <scope>NUCLEOTIDE SEQUENCE [LARGE SCALE GENOMIC DNA]</scope>
    <source>
        <strain evidence="2">H4-8 / FGSC 9210</strain>
    </source>
</reference>
<dbReference type="KEGG" id="scm:SCHCO_02002369"/>
<accession>D8PU94</accession>